<dbReference type="PANTHER" id="PTHR38011">
    <property type="entry name" value="DIHYDROFOLATE REDUCTASE FAMILY PROTEIN (AFU_ORTHOLOGUE AFUA_8G06820)"/>
    <property type="match status" value="1"/>
</dbReference>
<accession>F2JGE3</accession>
<dbReference type="eggNOG" id="COG0262">
    <property type="taxonomic scope" value="Bacteria"/>
</dbReference>
<dbReference type="GO" id="GO:0009231">
    <property type="term" value="P:riboflavin biosynthetic process"/>
    <property type="evidence" value="ECO:0007669"/>
    <property type="project" value="InterPro"/>
</dbReference>
<dbReference type="EMBL" id="CP002582">
    <property type="protein sequence ID" value="ADZ81838.1"/>
    <property type="molecule type" value="Genomic_DNA"/>
</dbReference>
<feature type="domain" description="Bacterial bifunctional deaminase-reductase C-terminal" evidence="1">
    <location>
        <begin position="3"/>
        <end position="163"/>
    </location>
</feature>
<reference evidence="2 3" key="1">
    <citation type="journal article" date="2011" name="J. Bacteriol.">
        <title>Complete genome sequence of the cellulose-degrading bacterium Cellulosilyticum lentocellum.</title>
        <authorList>
            <consortium name="US DOE Joint Genome Institute"/>
            <person name="Miller D.A."/>
            <person name="Suen G."/>
            <person name="Bruce D."/>
            <person name="Copeland A."/>
            <person name="Cheng J.F."/>
            <person name="Detter C."/>
            <person name="Goodwin L.A."/>
            <person name="Han C.S."/>
            <person name="Hauser L.J."/>
            <person name="Land M.L."/>
            <person name="Lapidus A."/>
            <person name="Lucas S."/>
            <person name="Meincke L."/>
            <person name="Pitluck S."/>
            <person name="Tapia R."/>
            <person name="Teshima H."/>
            <person name="Woyke T."/>
            <person name="Fox B.G."/>
            <person name="Angert E.R."/>
            <person name="Currie C.R."/>
        </authorList>
    </citation>
    <scope>NUCLEOTIDE SEQUENCE [LARGE SCALE GENOMIC DNA]</scope>
    <source>
        <strain evidence="3">ATCC 49066 / DSM 5427 / NCIMB 11756 / RHM5</strain>
    </source>
</reference>
<dbReference type="Proteomes" id="UP000008467">
    <property type="component" value="Chromosome"/>
</dbReference>
<dbReference type="Gene3D" id="3.40.430.10">
    <property type="entry name" value="Dihydrofolate Reductase, subunit A"/>
    <property type="match status" value="1"/>
</dbReference>
<dbReference type="InterPro" id="IPR050765">
    <property type="entry name" value="Riboflavin_Biosynth_HTPR"/>
</dbReference>
<dbReference type="GO" id="GO:0008703">
    <property type="term" value="F:5-amino-6-(5-phosphoribosylamino)uracil reductase activity"/>
    <property type="evidence" value="ECO:0007669"/>
    <property type="project" value="InterPro"/>
</dbReference>
<dbReference type="KEGG" id="cle:Clole_0078"/>
<dbReference type="RefSeq" id="WP_013655139.1">
    <property type="nucleotide sequence ID" value="NC_015275.1"/>
</dbReference>
<evidence type="ECO:0000313" key="2">
    <source>
        <dbReference type="EMBL" id="ADZ81838.1"/>
    </source>
</evidence>
<gene>
    <name evidence="2" type="ordered locus">Clole_0078</name>
</gene>
<keyword evidence="3" id="KW-1185">Reference proteome</keyword>
<name>F2JGE3_CELLD</name>
<dbReference type="STRING" id="642492.Clole_0078"/>
<dbReference type="AlphaFoldDB" id="F2JGE3"/>
<evidence type="ECO:0000259" key="1">
    <source>
        <dbReference type="Pfam" id="PF01872"/>
    </source>
</evidence>
<organism evidence="2 3">
    <name type="scientific">Cellulosilyticum lentocellum (strain ATCC 49066 / DSM 5427 / NCIMB 11756 / RHM5)</name>
    <name type="common">Clostridium lentocellum</name>
    <dbReference type="NCBI Taxonomy" id="642492"/>
    <lineage>
        <taxon>Bacteria</taxon>
        <taxon>Bacillati</taxon>
        <taxon>Bacillota</taxon>
        <taxon>Clostridia</taxon>
        <taxon>Lachnospirales</taxon>
        <taxon>Cellulosilyticaceae</taxon>
        <taxon>Cellulosilyticum</taxon>
    </lineage>
</organism>
<dbReference type="InterPro" id="IPR024072">
    <property type="entry name" value="DHFR-like_dom_sf"/>
</dbReference>
<evidence type="ECO:0000313" key="3">
    <source>
        <dbReference type="Proteomes" id="UP000008467"/>
    </source>
</evidence>
<dbReference type="Pfam" id="PF01872">
    <property type="entry name" value="RibD_C"/>
    <property type="match status" value="1"/>
</dbReference>
<proteinExistence type="predicted"/>
<dbReference type="SUPFAM" id="SSF53597">
    <property type="entry name" value="Dihydrofolate reductase-like"/>
    <property type="match status" value="1"/>
</dbReference>
<protein>
    <submittedName>
        <fullName evidence="2">Bifunctional deaminase-reductase domain protein</fullName>
    </submittedName>
</protein>
<dbReference type="InterPro" id="IPR002734">
    <property type="entry name" value="RibDG_C"/>
</dbReference>
<sequence>MSRKVVLYIATSIDGYIARNNGEVDWLEGDDSDPSADGGYEAFYNTIDTVIMGNTTYKQIMGWGEYPYKGTKGYVYTKSKQDLNEDVIFTSQDPTNLIKALKEKEGKDIWVIGGTEIVDLFVKADLIDEYIITIAPVILGEGISLFKGDKSEIRLVLKEMRAFNGFTQNHYVRK</sequence>
<dbReference type="HOGENOM" id="CLU_043966_4_3_9"/>
<dbReference type="PANTHER" id="PTHR38011:SF11">
    <property type="entry name" value="2,5-DIAMINO-6-RIBOSYLAMINO-4(3H)-PYRIMIDINONE 5'-PHOSPHATE REDUCTASE"/>
    <property type="match status" value="1"/>
</dbReference>